<evidence type="ECO:0000313" key="3">
    <source>
        <dbReference type="Proteomes" id="UP000054742"/>
    </source>
</evidence>
<comment type="caution">
    <text evidence="2">The sequence shown here is derived from an EMBL/GenBank/DDBJ whole genome shotgun (WGS) entry which is preliminary data.</text>
</comment>
<dbReference type="AlphaFoldDB" id="A0A0W0SUA7"/>
<dbReference type="EMBL" id="LNXV01000004">
    <property type="protein sequence ID" value="KTC86533.1"/>
    <property type="molecule type" value="Genomic_DNA"/>
</dbReference>
<dbReference type="Proteomes" id="UP000054742">
    <property type="component" value="Unassembled WGS sequence"/>
</dbReference>
<gene>
    <name evidence="2" type="ORF">Lbru_0474</name>
</gene>
<keyword evidence="1" id="KW-1133">Transmembrane helix</keyword>
<keyword evidence="1" id="KW-0812">Transmembrane</keyword>
<keyword evidence="1" id="KW-0472">Membrane</keyword>
<accession>A0A0W0SUA7</accession>
<sequence>MKFDWGTIIAVISAIIAIISAYFSKKANSLAAEANQLSVMNAEFSKDLNKMKETKSIIEAIASDWNKSRHILLTEWKFYQKRGFTKEEFNDIWELACYKKKVELLEKHSNKFLINITRCQNNIKCLK</sequence>
<name>A0A0W0SUA7_9GAMM</name>
<organism evidence="2 3">
    <name type="scientific">Legionella brunensis</name>
    <dbReference type="NCBI Taxonomy" id="29422"/>
    <lineage>
        <taxon>Bacteria</taxon>
        <taxon>Pseudomonadati</taxon>
        <taxon>Pseudomonadota</taxon>
        <taxon>Gammaproteobacteria</taxon>
        <taxon>Legionellales</taxon>
        <taxon>Legionellaceae</taxon>
        <taxon>Legionella</taxon>
    </lineage>
</organism>
<proteinExistence type="predicted"/>
<feature type="transmembrane region" description="Helical" evidence="1">
    <location>
        <begin position="6"/>
        <end position="23"/>
    </location>
</feature>
<dbReference type="PATRIC" id="fig|29422.6.peg.497"/>
<keyword evidence="3" id="KW-1185">Reference proteome</keyword>
<evidence type="ECO:0000313" key="2">
    <source>
        <dbReference type="EMBL" id="KTC86533.1"/>
    </source>
</evidence>
<dbReference type="RefSeq" id="WP_058440579.1">
    <property type="nucleotide sequence ID" value="NZ_CAAAHU010000033.1"/>
</dbReference>
<dbReference type="STRING" id="29422.Lbru_0474"/>
<protein>
    <submittedName>
        <fullName evidence="2">Uncharacterized protein</fullName>
    </submittedName>
</protein>
<reference evidence="2 3" key="1">
    <citation type="submission" date="2015-11" db="EMBL/GenBank/DDBJ databases">
        <title>Genomic analysis of 38 Legionella species identifies large and diverse effector repertoires.</title>
        <authorList>
            <person name="Burstein D."/>
            <person name="Amaro F."/>
            <person name="Zusman T."/>
            <person name="Lifshitz Z."/>
            <person name="Cohen O."/>
            <person name="Gilbert J.A."/>
            <person name="Pupko T."/>
            <person name="Shuman H.A."/>
            <person name="Segal G."/>
        </authorList>
    </citation>
    <scope>NUCLEOTIDE SEQUENCE [LARGE SCALE GENOMIC DNA]</scope>
    <source>
        <strain evidence="2 3">ATCC 43878</strain>
    </source>
</reference>
<evidence type="ECO:0000256" key="1">
    <source>
        <dbReference type="SAM" id="Phobius"/>
    </source>
</evidence>